<dbReference type="AlphaFoldDB" id="A0A1M6FW91"/>
<gene>
    <name evidence="4" type="ORF">SAMN02745671_02417</name>
</gene>
<dbReference type="Pfam" id="PF01381">
    <property type="entry name" value="HTH_3"/>
    <property type="match status" value="1"/>
</dbReference>
<evidence type="ECO:0000256" key="2">
    <source>
        <dbReference type="SAM" id="Coils"/>
    </source>
</evidence>
<evidence type="ECO:0000256" key="1">
    <source>
        <dbReference type="ARBA" id="ARBA00023125"/>
    </source>
</evidence>
<evidence type="ECO:0000259" key="3">
    <source>
        <dbReference type="PROSITE" id="PS50943"/>
    </source>
</evidence>
<dbReference type="CDD" id="cd00093">
    <property type="entry name" value="HTH_XRE"/>
    <property type="match status" value="1"/>
</dbReference>
<dbReference type="SMART" id="SM00530">
    <property type="entry name" value="HTH_XRE"/>
    <property type="match status" value="1"/>
</dbReference>
<reference evidence="4 5" key="1">
    <citation type="submission" date="2016-11" db="EMBL/GenBank/DDBJ databases">
        <authorList>
            <person name="Jaros S."/>
            <person name="Januszkiewicz K."/>
            <person name="Wedrychowicz H."/>
        </authorList>
    </citation>
    <scope>NUCLEOTIDE SEQUENCE [LARGE SCALE GENOMIC DNA]</scope>
    <source>
        <strain evidence="4 5">DSM 3074</strain>
    </source>
</reference>
<accession>A0A1M6FW91</accession>
<feature type="domain" description="HTH cro/C1-type" evidence="3">
    <location>
        <begin position="7"/>
        <end position="61"/>
    </location>
</feature>
<evidence type="ECO:0000313" key="5">
    <source>
        <dbReference type="Proteomes" id="UP000191240"/>
    </source>
</evidence>
<organism evidence="4 5">
    <name type="scientific">Anaerovibrio lipolyticus DSM 3074</name>
    <dbReference type="NCBI Taxonomy" id="1120997"/>
    <lineage>
        <taxon>Bacteria</taxon>
        <taxon>Bacillati</taxon>
        <taxon>Bacillota</taxon>
        <taxon>Negativicutes</taxon>
        <taxon>Selenomonadales</taxon>
        <taxon>Selenomonadaceae</taxon>
        <taxon>Anaerovibrio</taxon>
    </lineage>
</organism>
<dbReference type="Gene3D" id="1.10.260.40">
    <property type="entry name" value="lambda repressor-like DNA-binding domains"/>
    <property type="match status" value="1"/>
</dbReference>
<proteinExistence type="predicted"/>
<dbReference type="PANTHER" id="PTHR46558">
    <property type="entry name" value="TRACRIPTIONAL REGULATORY PROTEIN-RELATED-RELATED"/>
    <property type="match status" value="1"/>
</dbReference>
<dbReference type="PROSITE" id="PS50943">
    <property type="entry name" value="HTH_CROC1"/>
    <property type="match status" value="1"/>
</dbReference>
<name>A0A1M6FW91_9FIRM</name>
<sequence>MTIGERLKTFRKSIKKTQAEFGSLLGTSRDTITNYEIGRVEPTDTFIQLLVTKFSVSEKWLRTGEGEMYEETETTLFNSFAKQYDLSEAEQRAARYLLNLTSEERQQILHHIVRLAEAITSTDPKVNLSKIDKELAAYKEELLAAEKGLSASEATEEKDA</sequence>
<protein>
    <submittedName>
        <fullName evidence="4">Helix-turn-helix</fullName>
    </submittedName>
</protein>
<dbReference type="SUPFAM" id="SSF47413">
    <property type="entry name" value="lambda repressor-like DNA-binding domains"/>
    <property type="match status" value="1"/>
</dbReference>
<dbReference type="RefSeq" id="WP_080326223.1">
    <property type="nucleotide sequence ID" value="NZ_FQYW01000024.1"/>
</dbReference>
<dbReference type="Proteomes" id="UP000191240">
    <property type="component" value="Unassembled WGS sequence"/>
</dbReference>
<feature type="coiled-coil region" evidence="2">
    <location>
        <begin position="86"/>
        <end position="148"/>
    </location>
</feature>
<dbReference type="EMBL" id="FQYW01000024">
    <property type="protein sequence ID" value="SHJ01967.1"/>
    <property type="molecule type" value="Genomic_DNA"/>
</dbReference>
<dbReference type="OrthoDB" id="2735991at2"/>
<dbReference type="InterPro" id="IPR001387">
    <property type="entry name" value="Cro/C1-type_HTH"/>
</dbReference>
<dbReference type="InterPro" id="IPR010982">
    <property type="entry name" value="Lambda_DNA-bd_dom_sf"/>
</dbReference>
<dbReference type="PANTHER" id="PTHR46558:SF11">
    <property type="entry name" value="HTH-TYPE TRANSCRIPTIONAL REGULATOR XRE"/>
    <property type="match status" value="1"/>
</dbReference>
<keyword evidence="1" id="KW-0238">DNA-binding</keyword>
<evidence type="ECO:0000313" key="4">
    <source>
        <dbReference type="EMBL" id="SHJ01967.1"/>
    </source>
</evidence>
<dbReference type="GO" id="GO:0003677">
    <property type="term" value="F:DNA binding"/>
    <property type="evidence" value="ECO:0007669"/>
    <property type="project" value="UniProtKB-KW"/>
</dbReference>
<keyword evidence="2" id="KW-0175">Coiled coil</keyword>